<name>A0ABP0H1N2_CLALP</name>
<accession>A0ABP0H1N2</accession>
<organism evidence="1 2">
    <name type="scientific">Clavelina lepadiformis</name>
    <name type="common">Light-bulb sea squirt</name>
    <name type="synonym">Ascidia lepadiformis</name>
    <dbReference type="NCBI Taxonomy" id="159417"/>
    <lineage>
        <taxon>Eukaryota</taxon>
        <taxon>Metazoa</taxon>
        <taxon>Chordata</taxon>
        <taxon>Tunicata</taxon>
        <taxon>Ascidiacea</taxon>
        <taxon>Aplousobranchia</taxon>
        <taxon>Clavelinidae</taxon>
        <taxon>Clavelina</taxon>
    </lineage>
</organism>
<dbReference type="PANTHER" id="PTHR47501">
    <property type="entry name" value="TRANSPOSASE-RELATED"/>
    <property type="match status" value="1"/>
</dbReference>
<keyword evidence="2" id="KW-1185">Reference proteome</keyword>
<gene>
    <name evidence="1" type="ORF">CVLEPA_LOCUS31302</name>
</gene>
<evidence type="ECO:0000313" key="2">
    <source>
        <dbReference type="Proteomes" id="UP001642483"/>
    </source>
</evidence>
<protein>
    <submittedName>
        <fullName evidence="1">Uncharacterized protein</fullName>
    </submittedName>
</protein>
<sequence length="126" mass="14668">MFKKFLSVINPLYKPICRKTIKKRIKVISSNVEETIRKNLSVSDAVNTTVYIWTDRKMRLFLGITAHIINEEGNKLKLNLYTFACEPFVGMHTGKHILNTFEKIVYKYLIVSKVEYIKLSPTTLLI</sequence>
<dbReference type="EMBL" id="CAWYQH010000174">
    <property type="protein sequence ID" value="CAK8697802.1"/>
    <property type="molecule type" value="Genomic_DNA"/>
</dbReference>
<comment type="caution">
    <text evidence="1">The sequence shown here is derived from an EMBL/GenBank/DDBJ whole genome shotgun (WGS) entry which is preliminary data.</text>
</comment>
<dbReference type="Proteomes" id="UP001642483">
    <property type="component" value="Unassembled WGS sequence"/>
</dbReference>
<reference evidence="1 2" key="1">
    <citation type="submission" date="2024-02" db="EMBL/GenBank/DDBJ databases">
        <authorList>
            <person name="Daric V."/>
            <person name="Darras S."/>
        </authorList>
    </citation>
    <scope>NUCLEOTIDE SEQUENCE [LARGE SCALE GENOMIC DNA]</scope>
</reference>
<evidence type="ECO:0000313" key="1">
    <source>
        <dbReference type="EMBL" id="CAK8697802.1"/>
    </source>
</evidence>
<proteinExistence type="predicted"/>